<keyword evidence="1" id="KW-0472">Membrane</keyword>
<proteinExistence type="predicted"/>
<protein>
    <submittedName>
        <fullName evidence="2">Uncharacterized protein</fullName>
    </submittedName>
</protein>
<keyword evidence="1" id="KW-1133">Transmembrane helix</keyword>
<dbReference type="AlphaFoldDB" id="A0A1X7V1T1"/>
<keyword evidence="1" id="KW-0812">Transmembrane</keyword>
<organism evidence="2">
    <name type="scientific">Amphimedon queenslandica</name>
    <name type="common">Sponge</name>
    <dbReference type="NCBI Taxonomy" id="400682"/>
    <lineage>
        <taxon>Eukaryota</taxon>
        <taxon>Metazoa</taxon>
        <taxon>Porifera</taxon>
        <taxon>Demospongiae</taxon>
        <taxon>Heteroscleromorpha</taxon>
        <taxon>Haplosclerida</taxon>
        <taxon>Niphatidae</taxon>
        <taxon>Amphimedon</taxon>
    </lineage>
</organism>
<evidence type="ECO:0000313" key="2">
    <source>
        <dbReference type="EnsemblMetazoa" id="Aqu2.1.34200_001"/>
    </source>
</evidence>
<dbReference type="InParanoid" id="A0A1X7V1T1"/>
<reference evidence="2" key="1">
    <citation type="submission" date="2017-05" db="UniProtKB">
        <authorList>
            <consortium name="EnsemblMetazoa"/>
        </authorList>
    </citation>
    <scope>IDENTIFICATION</scope>
</reference>
<feature type="transmembrane region" description="Helical" evidence="1">
    <location>
        <begin position="46"/>
        <end position="68"/>
    </location>
</feature>
<accession>A0A1X7V1T1</accession>
<evidence type="ECO:0000256" key="1">
    <source>
        <dbReference type="SAM" id="Phobius"/>
    </source>
</evidence>
<feature type="transmembrane region" description="Helical" evidence="1">
    <location>
        <begin position="254"/>
        <end position="272"/>
    </location>
</feature>
<sequence length="288" mass="33090">MAAPCNDDYARDYVRREEEDGVEQEVHRRNQDVQAVNPAIGNQSRFFIACSVVGVVWFVVSLILFAYFNAQYKRELNICSTLLSEESRSSLLKGGDYKTCIKDLQTCSYKLETCGNELTTHKTELSKAQGEVKTCNSEKMQLYRKEGEYNICHNELGKCKRLLSKTQEEVKTCDRKEGECNICQNELKKCKRLWSKAQEEVKTCDRKEGVCEIWQKELKECKGKVNNYIKERDSSNDENSYLKSQLASCETGRLHGYILIAIPTLIIFCCFFNRGPKLGSNSELKKID</sequence>
<dbReference type="EnsemblMetazoa" id="Aqu2.1.34200_001">
    <property type="protein sequence ID" value="Aqu2.1.34200_001"/>
    <property type="gene ID" value="Aqu2.1.34200"/>
</dbReference>
<name>A0A1X7V1T1_AMPQE</name>